<dbReference type="Gene3D" id="3.40.1190.20">
    <property type="match status" value="1"/>
</dbReference>
<evidence type="ECO:0000256" key="4">
    <source>
        <dbReference type="ARBA" id="ARBA00022679"/>
    </source>
</evidence>
<proteinExistence type="inferred from homology"/>
<dbReference type="HAMAP" id="MF_00228">
    <property type="entry name" value="Thz_kinase"/>
    <property type="match status" value="1"/>
</dbReference>
<dbReference type="AlphaFoldDB" id="A0A0E2AZ38"/>
<dbReference type="InterPro" id="IPR029056">
    <property type="entry name" value="Ribokinase-like"/>
</dbReference>
<evidence type="ECO:0000256" key="5">
    <source>
        <dbReference type="ARBA" id="ARBA00022723"/>
    </source>
</evidence>
<dbReference type="PRINTS" id="PR01099">
    <property type="entry name" value="HYETHTZKNASE"/>
</dbReference>
<keyword evidence="8 11" id="KW-0067">ATP-binding</keyword>
<evidence type="ECO:0000256" key="6">
    <source>
        <dbReference type="ARBA" id="ARBA00022741"/>
    </source>
</evidence>
<evidence type="ECO:0000256" key="3">
    <source>
        <dbReference type="ARBA" id="ARBA00004868"/>
    </source>
</evidence>
<dbReference type="CDD" id="cd01170">
    <property type="entry name" value="THZ_kinase"/>
    <property type="match status" value="1"/>
</dbReference>
<evidence type="ECO:0000313" key="13">
    <source>
        <dbReference type="Proteomes" id="UP000006253"/>
    </source>
</evidence>
<evidence type="ECO:0000256" key="1">
    <source>
        <dbReference type="ARBA" id="ARBA00001771"/>
    </source>
</evidence>
<dbReference type="NCBIfam" id="NF006830">
    <property type="entry name" value="PRK09355.1"/>
    <property type="match status" value="1"/>
</dbReference>
<dbReference type="RefSeq" id="WP_004766865.1">
    <property type="nucleotide sequence ID" value="NZ_AHMY02000067.1"/>
</dbReference>
<dbReference type="GO" id="GO:0000287">
    <property type="term" value="F:magnesium ion binding"/>
    <property type="evidence" value="ECO:0007669"/>
    <property type="project" value="UniProtKB-UniRule"/>
</dbReference>
<keyword evidence="10 11" id="KW-0784">Thiamine biosynthesis</keyword>
<comment type="function">
    <text evidence="11">Catalyzes the phosphorylation of the hydroxyl group of 4-methyl-5-beta-hydroxyethylthiazole (THZ).</text>
</comment>
<feature type="binding site" evidence="11">
    <location>
        <position position="55"/>
    </location>
    <ligand>
        <name>substrate</name>
    </ligand>
</feature>
<keyword evidence="5 11" id="KW-0479">Metal-binding</keyword>
<evidence type="ECO:0000256" key="8">
    <source>
        <dbReference type="ARBA" id="ARBA00022840"/>
    </source>
</evidence>
<evidence type="ECO:0000256" key="2">
    <source>
        <dbReference type="ARBA" id="ARBA00001946"/>
    </source>
</evidence>
<dbReference type="GO" id="GO:0005524">
    <property type="term" value="F:ATP binding"/>
    <property type="evidence" value="ECO:0007669"/>
    <property type="project" value="UniProtKB-UniRule"/>
</dbReference>
<feature type="binding site" evidence="11">
    <location>
        <position position="203"/>
    </location>
    <ligand>
        <name>substrate</name>
    </ligand>
</feature>
<comment type="cofactor">
    <cofactor evidence="2 11">
        <name>Mg(2+)</name>
        <dbReference type="ChEBI" id="CHEBI:18420"/>
    </cofactor>
</comment>
<evidence type="ECO:0000256" key="9">
    <source>
        <dbReference type="ARBA" id="ARBA00022842"/>
    </source>
</evidence>
<evidence type="ECO:0000256" key="10">
    <source>
        <dbReference type="ARBA" id="ARBA00022977"/>
    </source>
</evidence>
<accession>A0A0E2AZ38</accession>
<comment type="caution">
    <text evidence="12">The sequence shown here is derived from an EMBL/GenBank/DDBJ whole genome shotgun (WGS) entry which is preliminary data.</text>
</comment>
<dbReference type="InterPro" id="IPR000417">
    <property type="entry name" value="Hyethyz_kinase"/>
</dbReference>
<sequence>MSKSTIIERNWPAKEIIEDLSELRKQSPLTHVMTNIVVTNWTANVLLAVGSSPAMVIAKEEAGEFAKIARGLLINIGTVTSNDAIAMKIAAEAAHQAKTPWVLDPVAVGALGFRTELAKELLNFKPTVIRGNASEILALAGTEGGGKGVDSTAISSDALPFARILAEKTGAVIAISGEVDYVTDGKETISISGGDPIMTQVTGVGCSLGGVIASFLGVQKDPLRATASASAVFAIAGTRSAKISKGSGSFAVNFLDQLNLLSTEK</sequence>
<dbReference type="GO" id="GO:0009229">
    <property type="term" value="P:thiamine diphosphate biosynthetic process"/>
    <property type="evidence" value="ECO:0007669"/>
    <property type="project" value="UniProtKB-UniRule"/>
</dbReference>
<keyword evidence="4 11" id="KW-0808">Transferase</keyword>
<name>A0A0E2AZ38_9LEPT</name>
<evidence type="ECO:0000256" key="7">
    <source>
        <dbReference type="ARBA" id="ARBA00022777"/>
    </source>
</evidence>
<keyword evidence="7 11" id="KW-0418">Kinase</keyword>
<dbReference type="GO" id="GO:0004417">
    <property type="term" value="F:hydroxyethylthiazole kinase activity"/>
    <property type="evidence" value="ECO:0007669"/>
    <property type="project" value="UniProtKB-UniRule"/>
</dbReference>
<reference evidence="12 13" key="1">
    <citation type="submission" date="2012-10" db="EMBL/GenBank/DDBJ databases">
        <authorList>
            <person name="Harkins D.M."/>
            <person name="Durkin A.S."/>
            <person name="Brinkac L.M."/>
            <person name="Selengut J.D."/>
            <person name="Sanka R."/>
            <person name="DePew J."/>
            <person name="Purushe J."/>
            <person name="Peacock S.J."/>
            <person name="Thaipadungpanit J."/>
            <person name="Wuthiekanun V.W."/>
            <person name="Day N.P."/>
            <person name="Vinetz J.M."/>
            <person name="Sutton G.G."/>
            <person name="Nelson W.C."/>
            <person name="Fouts D.E."/>
        </authorList>
    </citation>
    <scope>NUCLEOTIDE SEQUENCE [LARGE SCALE GENOMIC DNA]</scope>
    <source>
        <strain evidence="12 13">H1</strain>
    </source>
</reference>
<feature type="binding site" evidence="11">
    <location>
        <position position="130"/>
    </location>
    <ligand>
        <name>ATP</name>
        <dbReference type="ChEBI" id="CHEBI:30616"/>
    </ligand>
</feature>
<keyword evidence="6 11" id="KW-0547">Nucleotide-binding</keyword>
<feature type="binding site" evidence="11">
    <location>
        <position position="176"/>
    </location>
    <ligand>
        <name>ATP</name>
        <dbReference type="ChEBI" id="CHEBI:30616"/>
    </ligand>
</feature>
<protein>
    <recommendedName>
        <fullName evidence="11">Hydroxyethylthiazole kinase</fullName>
        <ecNumber evidence="11">2.7.1.50</ecNumber>
    </recommendedName>
    <alternativeName>
        <fullName evidence="11">4-methyl-5-beta-hydroxyethylthiazole kinase</fullName>
        <shortName evidence="11">TH kinase</shortName>
        <shortName evidence="11">Thz kinase</shortName>
    </alternativeName>
</protein>
<dbReference type="EMBL" id="AHMY02000067">
    <property type="protein sequence ID" value="EKO13743.1"/>
    <property type="molecule type" value="Genomic_DNA"/>
</dbReference>
<comment type="pathway">
    <text evidence="3 11">Cofactor biosynthesis; thiamine diphosphate biosynthesis; 4-methyl-5-(2-phosphoethyl)-thiazole from 5-(2-hydroxyethyl)-4-methylthiazole: step 1/1.</text>
</comment>
<dbReference type="EC" id="2.7.1.50" evidence="11"/>
<comment type="similarity">
    <text evidence="11">Belongs to the Thz kinase family.</text>
</comment>
<dbReference type="Proteomes" id="UP000006253">
    <property type="component" value="Unassembled WGS sequence"/>
</dbReference>
<dbReference type="SUPFAM" id="SSF53613">
    <property type="entry name" value="Ribokinase-like"/>
    <property type="match status" value="1"/>
</dbReference>
<organism evidence="12 13">
    <name type="scientific">Leptospira kirschneri str. H1</name>
    <dbReference type="NCBI Taxonomy" id="1049966"/>
    <lineage>
        <taxon>Bacteria</taxon>
        <taxon>Pseudomonadati</taxon>
        <taxon>Spirochaetota</taxon>
        <taxon>Spirochaetia</taxon>
        <taxon>Leptospirales</taxon>
        <taxon>Leptospiraceae</taxon>
        <taxon>Leptospira</taxon>
    </lineage>
</organism>
<dbReference type="Pfam" id="PF02110">
    <property type="entry name" value="HK"/>
    <property type="match status" value="1"/>
</dbReference>
<evidence type="ECO:0000313" key="12">
    <source>
        <dbReference type="EMBL" id="EKO13743.1"/>
    </source>
</evidence>
<comment type="catalytic activity">
    <reaction evidence="1 11">
        <text>5-(2-hydroxyethyl)-4-methylthiazole + ATP = 4-methyl-5-(2-phosphooxyethyl)-thiazole + ADP + H(+)</text>
        <dbReference type="Rhea" id="RHEA:24212"/>
        <dbReference type="ChEBI" id="CHEBI:15378"/>
        <dbReference type="ChEBI" id="CHEBI:17957"/>
        <dbReference type="ChEBI" id="CHEBI:30616"/>
        <dbReference type="ChEBI" id="CHEBI:58296"/>
        <dbReference type="ChEBI" id="CHEBI:456216"/>
        <dbReference type="EC" id="2.7.1.50"/>
    </reaction>
</comment>
<dbReference type="PIRSF" id="PIRSF000513">
    <property type="entry name" value="Thz_kinase"/>
    <property type="match status" value="1"/>
</dbReference>
<dbReference type="NCBIfam" id="TIGR00694">
    <property type="entry name" value="thiM"/>
    <property type="match status" value="1"/>
</dbReference>
<dbReference type="GO" id="GO:0009228">
    <property type="term" value="P:thiamine biosynthetic process"/>
    <property type="evidence" value="ECO:0007669"/>
    <property type="project" value="UniProtKB-KW"/>
</dbReference>
<keyword evidence="9 11" id="KW-0460">Magnesium</keyword>
<gene>
    <name evidence="11 12" type="primary">thiM</name>
    <name evidence="12" type="ORF">LEP1GSC081_3099</name>
</gene>
<evidence type="ECO:0000256" key="11">
    <source>
        <dbReference type="HAMAP-Rule" id="MF_00228"/>
    </source>
</evidence>
<dbReference type="UniPathway" id="UPA00060">
    <property type="reaction ID" value="UER00139"/>
</dbReference>